<organism evidence="1 2">
    <name type="scientific">Pseudooceanicola antarcticus</name>
    <dbReference type="NCBI Taxonomy" id="1247613"/>
    <lineage>
        <taxon>Bacteria</taxon>
        <taxon>Pseudomonadati</taxon>
        <taxon>Pseudomonadota</taxon>
        <taxon>Alphaproteobacteria</taxon>
        <taxon>Rhodobacterales</taxon>
        <taxon>Paracoccaceae</taxon>
        <taxon>Pseudooceanicola</taxon>
    </lineage>
</organism>
<name>A0ABX4MM13_9RHOB</name>
<proteinExistence type="predicted"/>
<dbReference type="EMBL" id="PGTD01000017">
    <property type="protein sequence ID" value="PJE27897.1"/>
    <property type="molecule type" value="Genomic_DNA"/>
</dbReference>
<evidence type="ECO:0000313" key="2">
    <source>
        <dbReference type="Proteomes" id="UP000231702"/>
    </source>
</evidence>
<evidence type="ECO:0000313" key="1">
    <source>
        <dbReference type="EMBL" id="PJE27897.1"/>
    </source>
</evidence>
<accession>A0ABX4MM13</accession>
<protein>
    <recommendedName>
        <fullName evidence="3">Protease inhibitor Inh</fullName>
    </recommendedName>
</protein>
<reference evidence="1 2" key="1">
    <citation type="journal article" date="2018" name="Int. J. Syst. Evol. Microbiol.">
        <title>Pseudooceanicola lipolyticus sp. nov., a marine alphaproteobacterium, reclassification of Oceanicola flagellatus as Pseudooceanicola flagellatus comb. nov. and emended description of the genus Pseudooceanicola.</title>
        <authorList>
            <person name="Huang M.-M."/>
            <person name="Guo L.-L."/>
            <person name="Wu Y.-H."/>
            <person name="Lai Q.-L."/>
            <person name="Shao Z.-Z."/>
            <person name="Wang C.-S."/>
            <person name="Wu M."/>
            <person name="Xu X.-W."/>
        </authorList>
    </citation>
    <scope>NUCLEOTIDE SEQUENCE [LARGE SCALE GENOMIC DNA]</scope>
    <source>
        <strain evidence="1 2">Ar-45</strain>
    </source>
</reference>
<dbReference type="Proteomes" id="UP000231702">
    <property type="component" value="Unassembled WGS sequence"/>
</dbReference>
<comment type="caution">
    <text evidence="1">The sequence shown here is derived from an EMBL/GenBank/DDBJ whole genome shotgun (WGS) entry which is preliminary data.</text>
</comment>
<sequence>MVLSLGPQLAWAQSHVRLEMGPWVVSGDWRGDGGDFLCTAFSSFDGPTLAIRQGTEGLILSTDSYSGDEVDQQVSVDGTLYPITLGGEEWDWEIEGGAAFQAALEGASWIDLHPDWEGGSGIFRLTDLPAIRKGLAECAEAADFPTYEADLTEVPLLGENCPDPASVQVTPESWTFFRLRNESAAPVLIYQLIGEDWVVWHGGLKGEMVLEGAPGEVYLATDMQGRCLSGPKVVPEVEAPAMGSEDDPGPLLVFP</sequence>
<gene>
    <name evidence="1" type="ORF">CVM39_15135</name>
</gene>
<evidence type="ECO:0008006" key="3">
    <source>
        <dbReference type="Google" id="ProtNLM"/>
    </source>
</evidence>
<keyword evidence="2" id="KW-1185">Reference proteome</keyword>